<feature type="domain" description="Protein kinase" evidence="1">
    <location>
        <begin position="1"/>
        <end position="236"/>
    </location>
</feature>
<dbReference type="Proteomes" id="UP000298030">
    <property type="component" value="Unassembled WGS sequence"/>
</dbReference>
<evidence type="ECO:0000313" key="2">
    <source>
        <dbReference type="EMBL" id="TEB25488.1"/>
    </source>
</evidence>
<organism evidence="2 3">
    <name type="scientific">Coprinellus micaceus</name>
    <name type="common">Glistening ink-cap mushroom</name>
    <name type="synonym">Coprinus micaceus</name>
    <dbReference type="NCBI Taxonomy" id="71717"/>
    <lineage>
        <taxon>Eukaryota</taxon>
        <taxon>Fungi</taxon>
        <taxon>Dikarya</taxon>
        <taxon>Basidiomycota</taxon>
        <taxon>Agaricomycotina</taxon>
        <taxon>Agaricomycetes</taxon>
        <taxon>Agaricomycetidae</taxon>
        <taxon>Agaricales</taxon>
        <taxon>Agaricineae</taxon>
        <taxon>Psathyrellaceae</taxon>
        <taxon>Coprinellus</taxon>
    </lineage>
</organism>
<dbReference type="EMBL" id="QPFP01000056">
    <property type="protein sequence ID" value="TEB25488.1"/>
    <property type="molecule type" value="Genomic_DNA"/>
</dbReference>
<gene>
    <name evidence="2" type="ORF">FA13DRAFT_1738213</name>
</gene>
<dbReference type="GO" id="GO:0004672">
    <property type="term" value="F:protein kinase activity"/>
    <property type="evidence" value="ECO:0007669"/>
    <property type="project" value="InterPro"/>
</dbReference>
<dbReference type="Gene3D" id="1.10.510.10">
    <property type="entry name" value="Transferase(Phosphotransferase) domain 1"/>
    <property type="match status" value="1"/>
</dbReference>
<dbReference type="InterPro" id="IPR000719">
    <property type="entry name" value="Prot_kinase_dom"/>
</dbReference>
<proteinExistence type="predicted"/>
<dbReference type="Pfam" id="PF00069">
    <property type="entry name" value="Pkinase"/>
    <property type="match status" value="1"/>
</dbReference>
<comment type="caution">
    <text evidence="2">The sequence shown here is derived from an EMBL/GenBank/DDBJ whole genome shotgun (WGS) entry which is preliminary data.</text>
</comment>
<dbReference type="OrthoDB" id="4062651at2759"/>
<dbReference type="GO" id="GO:0005524">
    <property type="term" value="F:ATP binding"/>
    <property type="evidence" value="ECO:0007669"/>
    <property type="project" value="InterPro"/>
</dbReference>
<dbReference type="AlphaFoldDB" id="A0A4Y7SV41"/>
<dbReference type="PROSITE" id="PS50011">
    <property type="entry name" value="PROTEIN_KINASE_DOM"/>
    <property type="match status" value="1"/>
</dbReference>
<dbReference type="SMART" id="SM00220">
    <property type="entry name" value="S_TKc"/>
    <property type="match status" value="1"/>
</dbReference>
<reference evidence="2 3" key="1">
    <citation type="journal article" date="2019" name="Nat. Ecol. Evol.">
        <title>Megaphylogeny resolves global patterns of mushroom evolution.</title>
        <authorList>
            <person name="Varga T."/>
            <person name="Krizsan K."/>
            <person name="Foldi C."/>
            <person name="Dima B."/>
            <person name="Sanchez-Garcia M."/>
            <person name="Sanchez-Ramirez S."/>
            <person name="Szollosi G.J."/>
            <person name="Szarkandi J.G."/>
            <person name="Papp V."/>
            <person name="Albert L."/>
            <person name="Andreopoulos W."/>
            <person name="Angelini C."/>
            <person name="Antonin V."/>
            <person name="Barry K.W."/>
            <person name="Bougher N.L."/>
            <person name="Buchanan P."/>
            <person name="Buyck B."/>
            <person name="Bense V."/>
            <person name="Catcheside P."/>
            <person name="Chovatia M."/>
            <person name="Cooper J."/>
            <person name="Damon W."/>
            <person name="Desjardin D."/>
            <person name="Finy P."/>
            <person name="Geml J."/>
            <person name="Haridas S."/>
            <person name="Hughes K."/>
            <person name="Justo A."/>
            <person name="Karasinski D."/>
            <person name="Kautmanova I."/>
            <person name="Kiss B."/>
            <person name="Kocsube S."/>
            <person name="Kotiranta H."/>
            <person name="LaButti K.M."/>
            <person name="Lechner B.E."/>
            <person name="Liimatainen K."/>
            <person name="Lipzen A."/>
            <person name="Lukacs Z."/>
            <person name="Mihaltcheva S."/>
            <person name="Morgado L.N."/>
            <person name="Niskanen T."/>
            <person name="Noordeloos M.E."/>
            <person name="Ohm R.A."/>
            <person name="Ortiz-Santana B."/>
            <person name="Ovrebo C."/>
            <person name="Racz N."/>
            <person name="Riley R."/>
            <person name="Savchenko A."/>
            <person name="Shiryaev A."/>
            <person name="Soop K."/>
            <person name="Spirin V."/>
            <person name="Szebenyi C."/>
            <person name="Tomsovsky M."/>
            <person name="Tulloss R.E."/>
            <person name="Uehling J."/>
            <person name="Grigoriev I.V."/>
            <person name="Vagvolgyi C."/>
            <person name="Papp T."/>
            <person name="Martin F.M."/>
            <person name="Miettinen O."/>
            <person name="Hibbett D.S."/>
            <person name="Nagy L.G."/>
        </authorList>
    </citation>
    <scope>NUCLEOTIDE SEQUENCE [LARGE SCALE GENOMIC DNA]</scope>
    <source>
        <strain evidence="2 3">FP101781</strain>
    </source>
</reference>
<sequence>MLMNEARLRRRHQTANHVPVSGVYQASLALGSSSFLIEAPYHYVDLKEHLSASPSVDRKSLLKEALQIIGDLHSKSLVLGLVRLKAFVVDPSGQLFLSGFENLCPESPTLPFRPILHLSLDSMGCMAPELLQSMETDALASLSRATDIFSAGCFAYELLMDSPPFSARYRGYPAPMAQFGLIRDIVGGGELPERPSVEACARAGMTDEIWTVLRECWSTDPSLRPSAYGFLARLTLT</sequence>
<accession>A0A4Y7SV41</accession>
<name>A0A4Y7SV41_COPMI</name>
<keyword evidence="3" id="KW-1185">Reference proteome</keyword>
<evidence type="ECO:0000313" key="3">
    <source>
        <dbReference type="Proteomes" id="UP000298030"/>
    </source>
</evidence>
<dbReference type="STRING" id="71717.A0A4Y7SV41"/>
<dbReference type="SUPFAM" id="SSF56112">
    <property type="entry name" value="Protein kinase-like (PK-like)"/>
    <property type="match status" value="1"/>
</dbReference>
<protein>
    <recommendedName>
        <fullName evidence="1">Protein kinase domain-containing protein</fullName>
    </recommendedName>
</protein>
<dbReference type="InterPro" id="IPR011009">
    <property type="entry name" value="Kinase-like_dom_sf"/>
</dbReference>
<evidence type="ECO:0000259" key="1">
    <source>
        <dbReference type="PROSITE" id="PS50011"/>
    </source>
</evidence>